<sequence>MSALDGLVHCAIEGEAVAPPAAAADGTAWLVATGASGDWAGCDGLLALRQTGQWLFAPPRDGMQVLDRGRRQMLHRVAGTWRAPARPPAPVGGAVIDVEARAAIAALVAALQQWAVFPA</sequence>
<evidence type="ECO:0000313" key="2">
    <source>
        <dbReference type="Proteomes" id="UP000520156"/>
    </source>
</evidence>
<accession>A0A7X1F8W6</accession>
<evidence type="ECO:0000313" key="1">
    <source>
        <dbReference type="EMBL" id="MBC2652585.1"/>
    </source>
</evidence>
<dbReference type="Proteomes" id="UP000520156">
    <property type="component" value="Unassembled WGS sequence"/>
</dbReference>
<protein>
    <submittedName>
        <fullName evidence="1">DUF2793 domain-containing protein</fullName>
    </submittedName>
</protein>
<dbReference type="AlphaFoldDB" id="A0A7X1F8W6"/>
<reference evidence="1 2" key="1">
    <citation type="submission" date="2020-08" db="EMBL/GenBank/DDBJ databases">
        <title>The genome sequence of Novosphingobium flavum 4Y4.</title>
        <authorList>
            <person name="Liu Y."/>
        </authorList>
    </citation>
    <scope>NUCLEOTIDE SEQUENCE [LARGE SCALE GENOMIC DNA]</scope>
    <source>
        <strain evidence="1 2">4Y4</strain>
    </source>
</reference>
<proteinExistence type="predicted"/>
<name>A0A7X1F8W6_9SPHN</name>
<dbReference type="InterPro" id="IPR021251">
    <property type="entry name" value="DUF2793"/>
</dbReference>
<gene>
    <name evidence="1" type="ORF">H7F49_12810</name>
</gene>
<organism evidence="1 2">
    <name type="scientific">Novosphingobium aerophilum</name>
    <dbReference type="NCBI Taxonomy" id="2839843"/>
    <lineage>
        <taxon>Bacteria</taxon>
        <taxon>Pseudomonadati</taxon>
        <taxon>Pseudomonadota</taxon>
        <taxon>Alphaproteobacteria</taxon>
        <taxon>Sphingomonadales</taxon>
        <taxon>Sphingomonadaceae</taxon>
        <taxon>Novosphingobium</taxon>
    </lineage>
</organism>
<dbReference type="Pfam" id="PF10983">
    <property type="entry name" value="DUF2793"/>
    <property type="match status" value="1"/>
</dbReference>
<comment type="caution">
    <text evidence="1">The sequence shown here is derived from an EMBL/GenBank/DDBJ whole genome shotgun (WGS) entry which is preliminary data.</text>
</comment>
<keyword evidence="2" id="KW-1185">Reference proteome</keyword>
<dbReference type="EMBL" id="JACLAU010000022">
    <property type="protein sequence ID" value="MBC2652585.1"/>
    <property type="molecule type" value="Genomic_DNA"/>
</dbReference>